<gene>
    <name evidence="4" type="ORF">CryarDRAFT_3053</name>
</gene>
<dbReference type="PROSITE" id="PS50977">
    <property type="entry name" value="HTH_TETR_2"/>
    <property type="match status" value="1"/>
</dbReference>
<dbReference type="InterPro" id="IPR036271">
    <property type="entry name" value="Tet_transcr_reg_TetR-rel_C_sf"/>
</dbReference>
<evidence type="ECO:0000256" key="1">
    <source>
        <dbReference type="ARBA" id="ARBA00023125"/>
    </source>
</evidence>
<dbReference type="InterPro" id="IPR050109">
    <property type="entry name" value="HTH-type_TetR-like_transc_reg"/>
</dbReference>
<dbReference type="SUPFAM" id="SSF46689">
    <property type="entry name" value="Homeodomain-like"/>
    <property type="match status" value="1"/>
</dbReference>
<feature type="domain" description="HTH tetR-type" evidence="3">
    <location>
        <begin position="7"/>
        <end position="67"/>
    </location>
</feature>
<reference evidence="4 5" key="1">
    <citation type="submission" date="2013-07" db="EMBL/GenBank/DDBJ databases">
        <authorList>
            <consortium name="DOE Joint Genome Institute"/>
            <person name="Eisen J."/>
            <person name="Huntemann M."/>
            <person name="Han J."/>
            <person name="Chen A."/>
            <person name="Kyrpides N."/>
            <person name="Mavromatis K."/>
            <person name="Markowitz V."/>
            <person name="Palaniappan K."/>
            <person name="Ivanova N."/>
            <person name="Schaumberg A."/>
            <person name="Pati A."/>
            <person name="Liolios K."/>
            <person name="Nordberg H.P."/>
            <person name="Cantor M.N."/>
            <person name="Hua S.X."/>
            <person name="Woyke T."/>
        </authorList>
    </citation>
    <scope>NUCLEOTIDE SEQUENCE [LARGE SCALE GENOMIC DNA]</scope>
    <source>
        <strain evidence="4 5">DSM 44712</strain>
    </source>
</reference>
<name>A0A010Z3E4_9ACTN</name>
<evidence type="ECO:0000256" key="2">
    <source>
        <dbReference type="PROSITE-ProRule" id="PRU00335"/>
    </source>
</evidence>
<dbReference type="AlphaFoldDB" id="A0A010Z3E4"/>
<dbReference type="HOGENOM" id="CLU_069356_44_3_11"/>
<dbReference type="PANTHER" id="PTHR30055">
    <property type="entry name" value="HTH-TYPE TRANSCRIPTIONAL REGULATOR RUTR"/>
    <property type="match status" value="1"/>
</dbReference>
<comment type="caution">
    <text evidence="4">The sequence shown here is derived from an EMBL/GenBank/DDBJ whole genome shotgun (WGS) entry which is preliminary data.</text>
</comment>
<dbReference type="GO" id="GO:0003700">
    <property type="term" value="F:DNA-binding transcription factor activity"/>
    <property type="evidence" value="ECO:0007669"/>
    <property type="project" value="TreeGrafter"/>
</dbReference>
<dbReference type="GO" id="GO:0000976">
    <property type="term" value="F:transcription cis-regulatory region binding"/>
    <property type="evidence" value="ECO:0007669"/>
    <property type="project" value="TreeGrafter"/>
</dbReference>
<feature type="DNA-binding region" description="H-T-H motif" evidence="2">
    <location>
        <begin position="30"/>
        <end position="49"/>
    </location>
</feature>
<dbReference type="InterPro" id="IPR009057">
    <property type="entry name" value="Homeodomain-like_sf"/>
</dbReference>
<dbReference type="EMBL" id="JFBT01000001">
    <property type="protein sequence ID" value="EXG81928.1"/>
    <property type="molecule type" value="Genomic_DNA"/>
</dbReference>
<sequence length="184" mass="19503">MCQTVGMGNREDLLTAAKHCLETKGYTRTTARDVAGAAGVSLAAIGYHYGTKEALLQAALVQALEEWGEELGRTLGESPSGGFAEQWDRVIESFAANRALWSVQFELLAQRDLPPEVRELFAGAHRQARLGLVELFGGAPPGAQAQVGALYQALLGGLAAIWLADPAGTPTGEDLLSAMRAIVR</sequence>
<proteinExistence type="predicted"/>
<dbReference type="Gene3D" id="1.10.357.10">
    <property type="entry name" value="Tetracycline Repressor, domain 2"/>
    <property type="match status" value="1"/>
</dbReference>
<evidence type="ECO:0000313" key="5">
    <source>
        <dbReference type="Proteomes" id="UP000021053"/>
    </source>
</evidence>
<keyword evidence="1 2" id="KW-0238">DNA-binding</keyword>
<organism evidence="4 5">
    <name type="scientific">Cryptosporangium arvum DSM 44712</name>
    <dbReference type="NCBI Taxonomy" id="927661"/>
    <lineage>
        <taxon>Bacteria</taxon>
        <taxon>Bacillati</taxon>
        <taxon>Actinomycetota</taxon>
        <taxon>Actinomycetes</taxon>
        <taxon>Cryptosporangiales</taxon>
        <taxon>Cryptosporangiaceae</taxon>
        <taxon>Cryptosporangium</taxon>
    </lineage>
</organism>
<dbReference type="PANTHER" id="PTHR30055:SF219">
    <property type="entry name" value="TRANSCRIPTIONAL REGULATORY PROTEIN"/>
    <property type="match status" value="1"/>
</dbReference>
<evidence type="ECO:0000313" key="4">
    <source>
        <dbReference type="EMBL" id="EXG81928.1"/>
    </source>
</evidence>
<dbReference type="Proteomes" id="UP000021053">
    <property type="component" value="Unassembled WGS sequence"/>
</dbReference>
<dbReference type="InterPro" id="IPR001647">
    <property type="entry name" value="HTH_TetR"/>
</dbReference>
<dbReference type="SUPFAM" id="SSF48498">
    <property type="entry name" value="Tetracyclin repressor-like, C-terminal domain"/>
    <property type="match status" value="1"/>
</dbReference>
<evidence type="ECO:0000259" key="3">
    <source>
        <dbReference type="PROSITE" id="PS50977"/>
    </source>
</evidence>
<protein>
    <submittedName>
        <fullName evidence="4">Transcriptional regulator</fullName>
    </submittedName>
</protein>
<dbReference type="PRINTS" id="PR00455">
    <property type="entry name" value="HTHTETR"/>
</dbReference>
<keyword evidence="5" id="KW-1185">Reference proteome</keyword>
<dbReference type="Pfam" id="PF00440">
    <property type="entry name" value="TetR_N"/>
    <property type="match status" value="1"/>
</dbReference>
<accession>A0A010Z3E4</accession>